<evidence type="ECO:0000313" key="3">
    <source>
        <dbReference type="EMBL" id="RPJ93109.1"/>
    </source>
</evidence>
<evidence type="ECO:0000313" key="4">
    <source>
        <dbReference type="Proteomes" id="UP000285324"/>
    </source>
</evidence>
<feature type="domain" description="Class II aldolase/adducin N-terminal" evidence="2">
    <location>
        <begin position="13"/>
        <end position="193"/>
    </location>
</feature>
<dbReference type="SMART" id="SM01007">
    <property type="entry name" value="Aldolase_II"/>
    <property type="match status" value="1"/>
</dbReference>
<dbReference type="InterPro" id="IPR036409">
    <property type="entry name" value="Aldolase_II/adducin_N_sf"/>
</dbReference>
<dbReference type="Proteomes" id="UP000285324">
    <property type="component" value="Unassembled WGS sequence"/>
</dbReference>
<comment type="similarity">
    <text evidence="1">Belongs to the aldolase class II family.</text>
</comment>
<dbReference type="PANTHER" id="PTHR10672">
    <property type="entry name" value="ADDUCIN"/>
    <property type="match status" value="1"/>
</dbReference>
<dbReference type="EMBL" id="QVXO01000004">
    <property type="protein sequence ID" value="RPJ93109.1"/>
    <property type="molecule type" value="Genomic_DNA"/>
</dbReference>
<dbReference type="InterPro" id="IPR001303">
    <property type="entry name" value="Aldolase_II/adducin_N"/>
</dbReference>
<comment type="caution">
    <text evidence="3">The sequence shown here is derived from an EMBL/GenBank/DDBJ whole genome shotgun (WGS) entry which is preliminary data.</text>
</comment>
<protein>
    <submittedName>
        <fullName evidence="3">Class II aldolase/adducin family protein</fullName>
    </submittedName>
</protein>
<evidence type="ECO:0000259" key="2">
    <source>
        <dbReference type="SMART" id="SM01007"/>
    </source>
</evidence>
<proteinExistence type="inferred from homology"/>
<dbReference type="SUPFAM" id="SSF53639">
    <property type="entry name" value="AraD/HMP-PK domain-like"/>
    <property type="match status" value="1"/>
</dbReference>
<accession>A0A424WIV6</accession>
<sequence>MHTFSDEEWALRVDLAACYRLVDMFGMLDMIYNHISARVPGEDSFLINPFGYHYSEITASSLIKVDVDGNVLYNPHETYGVNKAGFVIHSAIHKARHDVECIIHTHTLDGMAVSAMKCGLLPLTQTSMRFVNVAYHDYQGVVVDTEEQESLVNDLGEADVMILRNHGLLATGRTIPEAFNNIYRLERSCAVQLRVMSSGAEINLPNDEVIRRTGQQLKLQPSADSPGKQKPYGILEWPALKRLLDKKCPDYKD</sequence>
<organism evidence="3 4">
    <name type="scientific">Alcaligenes xylosoxydans xylosoxydans</name>
    <name type="common">Achromobacter xylosoxidans</name>
    <dbReference type="NCBI Taxonomy" id="85698"/>
    <lineage>
        <taxon>Bacteria</taxon>
        <taxon>Pseudomonadati</taxon>
        <taxon>Pseudomonadota</taxon>
        <taxon>Betaproteobacteria</taxon>
        <taxon>Burkholderiales</taxon>
        <taxon>Alcaligenaceae</taxon>
        <taxon>Achromobacter</taxon>
    </lineage>
</organism>
<dbReference type="OrthoDB" id="8859181at2"/>
<evidence type="ECO:0000256" key="1">
    <source>
        <dbReference type="ARBA" id="ARBA00037961"/>
    </source>
</evidence>
<dbReference type="InterPro" id="IPR051017">
    <property type="entry name" value="Aldolase-II_Adducin_sf"/>
</dbReference>
<dbReference type="NCBIfam" id="NF005451">
    <property type="entry name" value="PRK07044.1"/>
    <property type="match status" value="1"/>
</dbReference>
<dbReference type="GO" id="GO:0005856">
    <property type="term" value="C:cytoskeleton"/>
    <property type="evidence" value="ECO:0007669"/>
    <property type="project" value="TreeGrafter"/>
</dbReference>
<dbReference type="FunFam" id="3.40.225.10:FF:000013">
    <property type="entry name" value="Class II aldolase"/>
    <property type="match status" value="1"/>
</dbReference>
<reference evidence="3 4" key="1">
    <citation type="submission" date="2018-08" db="EMBL/GenBank/DDBJ databases">
        <title>Achromobacter xylosoxidans Genome sequencing and assembly.</title>
        <authorList>
            <person name="Wang R."/>
            <person name="Rensing C."/>
            <person name="Li Y."/>
        </authorList>
    </citation>
    <scope>NUCLEOTIDE SEQUENCE [LARGE SCALE GENOMIC DNA]</scope>
    <source>
        <strain evidence="3 4">GD003A</strain>
    </source>
</reference>
<dbReference type="AlphaFoldDB" id="A0A424WIV6"/>
<dbReference type="Gene3D" id="3.40.225.10">
    <property type="entry name" value="Class II aldolase/adducin N-terminal domain"/>
    <property type="match status" value="1"/>
</dbReference>
<dbReference type="PANTHER" id="PTHR10672:SF3">
    <property type="entry name" value="PROTEIN HU-LI TAI SHAO"/>
    <property type="match status" value="1"/>
</dbReference>
<gene>
    <name evidence="3" type="ORF">DY367_04145</name>
</gene>
<dbReference type="Pfam" id="PF00596">
    <property type="entry name" value="Aldolase_II"/>
    <property type="match status" value="1"/>
</dbReference>
<dbReference type="GO" id="GO:0051015">
    <property type="term" value="F:actin filament binding"/>
    <property type="evidence" value="ECO:0007669"/>
    <property type="project" value="TreeGrafter"/>
</dbReference>
<name>A0A424WIV6_ALCXX</name>
<dbReference type="RefSeq" id="WP_059375472.1">
    <property type="nucleotide sequence ID" value="NZ_CP061008.1"/>
</dbReference>